<dbReference type="Proteomes" id="UP000670475">
    <property type="component" value="Unassembled WGS sequence"/>
</dbReference>
<comment type="similarity">
    <text evidence="1">Belongs to the melC1 family.</text>
</comment>
<evidence type="ECO:0000313" key="6">
    <source>
        <dbReference type="Proteomes" id="UP000670475"/>
    </source>
</evidence>
<dbReference type="InterPro" id="IPR010928">
    <property type="entry name" value="MelC1"/>
</dbReference>
<dbReference type="PROSITE" id="PS51318">
    <property type="entry name" value="TAT"/>
    <property type="match status" value="1"/>
</dbReference>
<keyword evidence="3" id="KW-0186">Copper</keyword>
<evidence type="ECO:0000256" key="4">
    <source>
        <dbReference type="SAM" id="Phobius"/>
    </source>
</evidence>
<dbReference type="InterPro" id="IPR006311">
    <property type="entry name" value="TAT_signal"/>
</dbReference>
<proteinExistence type="inferred from homology"/>
<organism evidence="5 6">
    <name type="scientific">Streptomyces montanisoli</name>
    <dbReference type="NCBI Taxonomy" id="2798581"/>
    <lineage>
        <taxon>Bacteria</taxon>
        <taxon>Bacillati</taxon>
        <taxon>Actinomycetota</taxon>
        <taxon>Actinomycetes</taxon>
        <taxon>Kitasatosporales</taxon>
        <taxon>Streptomycetaceae</taxon>
        <taxon>Streptomyces</taxon>
    </lineage>
</organism>
<evidence type="ECO:0000256" key="3">
    <source>
        <dbReference type="ARBA" id="ARBA00023008"/>
    </source>
</evidence>
<protein>
    <submittedName>
        <fullName evidence="5">Tyrosinase</fullName>
    </submittedName>
</protein>
<dbReference type="Gene3D" id="3.30.1880.10">
    <property type="entry name" value="protein ne1242 domain like"/>
    <property type="match status" value="1"/>
</dbReference>
<evidence type="ECO:0000256" key="1">
    <source>
        <dbReference type="ARBA" id="ARBA00009871"/>
    </source>
</evidence>
<dbReference type="GO" id="GO:0005507">
    <property type="term" value="F:copper ion binding"/>
    <property type="evidence" value="ECO:0007669"/>
    <property type="project" value="InterPro"/>
</dbReference>
<dbReference type="InterPro" id="IPR023199">
    <property type="entry name" value="GriE/MELC1_sf"/>
</dbReference>
<dbReference type="RefSeq" id="WP_209339805.1">
    <property type="nucleotide sequence ID" value="NZ_JAGIQL010000033.1"/>
</dbReference>
<dbReference type="EMBL" id="JAGIQL010000033">
    <property type="protein sequence ID" value="MBP0458021.1"/>
    <property type="molecule type" value="Genomic_DNA"/>
</dbReference>
<dbReference type="AlphaFoldDB" id="A0A940MCT8"/>
<dbReference type="Pfam" id="PF06236">
    <property type="entry name" value="MelC1"/>
    <property type="match status" value="1"/>
</dbReference>
<sequence length="159" mass="16528">MTGATTGVTAGGGRTRRALLRTLFGLGALGGTAAALAPLVRADRAARTRTVDPPAPGARPYREAVEETYRGRHISIRPSAGVATTGPAAYRPGVHPGVPADDVLVDGRPLKLMRRADGGWMSVVNHFESFPTPLAAARAAVDDLHGARLSLDGPMLHHA</sequence>
<name>A0A940MCT8_9ACTN</name>
<reference evidence="5" key="1">
    <citation type="submission" date="2021-03" db="EMBL/GenBank/DDBJ databases">
        <title>Whole genome sequence of Streptomyces bomunensis MMS17-BM035.</title>
        <authorList>
            <person name="Lee J.H."/>
        </authorList>
    </citation>
    <scope>NUCLEOTIDE SEQUENCE</scope>
    <source>
        <strain evidence="5">MMS17-BM035</strain>
    </source>
</reference>
<gene>
    <name evidence="5" type="ORF">JFN87_10990</name>
</gene>
<keyword evidence="4" id="KW-0472">Membrane</keyword>
<dbReference type="GO" id="GO:0042438">
    <property type="term" value="P:melanin biosynthetic process"/>
    <property type="evidence" value="ECO:0007669"/>
    <property type="project" value="InterPro"/>
</dbReference>
<evidence type="ECO:0000256" key="2">
    <source>
        <dbReference type="ARBA" id="ARBA00022729"/>
    </source>
</evidence>
<feature type="transmembrane region" description="Helical" evidence="4">
    <location>
        <begin position="18"/>
        <end position="40"/>
    </location>
</feature>
<evidence type="ECO:0000313" key="5">
    <source>
        <dbReference type="EMBL" id="MBP0458021.1"/>
    </source>
</evidence>
<comment type="caution">
    <text evidence="5">The sequence shown here is derived from an EMBL/GenBank/DDBJ whole genome shotgun (WGS) entry which is preliminary data.</text>
</comment>
<keyword evidence="6" id="KW-1185">Reference proteome</keyword>
<accession>A0A940MCT8</accession>
<keyword evidence="2" id="KW-0732">Signal</keyword>
<keyword evidence="4" id="KW-0812">Transmembrane</keyword>
<keyword evidence="4" id="KW-1133">Transmembrane helix</keyword>